<accession>A0A2R4MJS5</accession>
<dbReference type="AlphaFoldDB" id="A0A2R4MJS5"/>
<keyword evidence="5" id="KW-0614">Plasmid</keyword>
<dbReference type="RefSeq" id="WP_027836140.1">
    <property type="nucleotide sequence ID" value="NZ_CP021332.1"/>
</dbReference>
<dbReference type="SUPFAM" id="SSF46785">
    <property type="entry name" value="Winged helix' DNA-binding domain"/>
    <property type="match status" value="1"/>
</dbReference>
<protein>
    <submittedName>
        <fullName evidence="5">Methicillin resistance regulatory protein MecI</fullName>
    </submittedName>
</protein>
<comment type="similarity">
    <text evidence="1">Belongs to the BlaI transcriptional regulatory family.</text>
</comment>
<proteinExistence type="inferred from homology"/>
<dbReference type="GO" id="GO:0045892">
    <property type="term" value="P:negative regulation of DNA-templated transcription"/>
    <property type="evidence" value="ECO:0007669"/>
    <property type="project" value="InterPro"/>
</dbReference>
<dbReference type="InterPro" id="IPR036388">
    <property type="entry name" value="WH-like_DNA-bd_sf"/>
</dbReference>
<evidence type="ECO:0000313" key="6">
    <source>
        <dbReference type="Proteomes" id="UP000258927"/>
    </source>
</evidence>
<evidence type="ECO:0000256" key="2">
    <source>
        <dbReference type="ARBA" id="ARBA00023015"/>
    </source>
</evidence>
<geneLocation type="plasmid" evidence="6">
    <name>phl2708y3</name>
</geneLocation>
<dbReference type="KEGG" id="mmyr:MXMO3_03712"/>
<evidence type="ECO:0000256" key="3">
    <source>
        <dbReference type="ARBA" id="ARBA00023125"/>
    </source>
</evidence>
<keyword evidence="2" id="KW-0805">Transcription regulation</keyword>
<name>A0A2R4MJS5_9HYPH</name>
<dbReference type="Gene3D" id="1.10.10.10">
    <property type="entry name" value="Winged helix-like DNA-binding domain superfamily/Winged helix DNA-binding domain"/>
    <property type="match status" value="1"/>
</dbReference>
<dbReference type="InterPro" id="IPR036390">
    <property type="entry name" value="WH_DNA-bd_sf"/>
</dbReference>
<evidence type="ECO:0000256" key="1">
    <source>
        <dbReference type="ARBA" id="ARBA00011046"/>
    </source>
</evidence>
<keyword evidence="6" id="KW-1185">Reference proteome</keyword>
<keyword evidence="3" id="KW-0238">DNA-binding</keyword>
<reference evidence="5 6" key="1">
    <citation type="submission" date="2017-05" db="EMBL/GenBank/DDBJ databases">
        <title>Genome Analysis of Maritalea myrionectae HL2708#5.</title>
        <authorList>
            <consortium name="Cotde Inc.-PKNU"/>
            <person name="Jang D."/>
            <person name="Oh H.-M."/>
        </authorList>
    </citation>
    <scope>NUCLEOTIDE SEQUENCE [LARGE SCALE GENOMIC DNA]</scope>
    <source>
        <strain evidence="5 6">HL2708#5</strain>
        <plasmid evidence="6">phl2708y3</plasmid>
    </source>
</reference>
<dbReference type="STRING" id="1122213.GCA_000423365_03374"/>
<dbReference type="Gene3D" id="1.10.4040.10">
    <property type="entry name" value="Penicillinase repressor domain"/>
    <property type="match status" value="1"/>
</dbReference>
<evidence type="ECO:0000313" key="5">
    <source>
        <dbReference type="EMBL" id="AVX06215.1"/>
    </source>
</evidence>
<organism evidence="5 6">
    <name type="scientific">Maritalea myrionectae</name>
    <dbReference type="NCBI Taxonomy" id="454601"/>
    <lineage>
        <taxon>Bacteria</taxon>
        <taxon>Pseudomonadati</taxon>
        <taxon>Pseudomonadota</taxon>
        <taxon>Alphaproteobacteria</taxon>
        <taxon>Hyphomicrobiales</taxon>
        <taxon>Devosiaceae</taxon>
        <taxon>Maritalea</taxon>
    </lineage>
</organism>
<sequence>MARKHDPDFLTSVELEFMNGLWAIGSGTVREIMANMEAQTDRAYTSGATVMRILEQKGFVSSSKEDRAFVYHPTVSKSDYQGRSIRQMSKSLFGNTPTALVARLVDDEMLTDDMIEQIRDMLDTKLEKNDD</sequence>
<dbReference type="PIRSF" id="PIRSF019455">
    <property type="entry name" value="CopR_AtkY"/>
    <property type="match status" value="1"/>
</dbReference>
<dbReference type="Pfam" id="PF03965">
    <property type="entry name" value="Penicillinase_R"/>
    <property type="match status" value="1"/>
</dbReference>
<dbReference type="InterPro" id="IPR005650">
    <property type="entry name" value="BlaI_family"/>
</dbReference>
<gene>
    <name evidence="5" type="ORF">MXMO3_03712</name>
</gene>
<keyword evidence="4" id="KW-0804">Transcription</keyword>
<evidence type="ECO:0000256" key="4">
    <source>
        <dbReference type="ARBA" id="ARBA00023163"/>
    </source>
</evidence>
<dbReference type="GO" id="GO:0003677">
    <property type="term" value="F:DNA binding"/>
    <property type="evidence" value="ECO:0007669"/>
    <property type="project" value="UniProtKB-KW"/>
</dbReference>
<dbReference type="EMBL" id="CP021332">
    <property type="protein sequence ID" value="AVX06215.1"/>
    <property type="molecule type" value="Genomic_DNA"/>
</dbReference>
<dbReference type="Proteomes" id="UP000258927">
    <property type="component" value="Plasmid pHL2708Y3"/>
</dbReference>